<feature type="compositionally biased region" description="Basic residues" evidence="1">
    <location>
        <begin position="384"/>
        <end position="398"/>
    </location>
</feature>
<protein>
    <submittedName>
        <fullName evidence="2">Uncharacterized protein</fullName>
    </submittedName>
</protein>
<feature type="region of interest" description="Disordered" evidence="1">
    <location>
        <begin position="566"/>
        <end position="589"/>
    </location>
</feature>
<evidence type="ECO:0000256" key="1">
    <source>
        <dbReference type="SAM" id="MobiDB-lite"/>
    </source>
</evidence>
<dbReference type="EMBL" id="KN824333">
    <property type="protein sequence ID" value="KIM23739.1"/>
    <property type="molecule type" value="Genomic_DNA"/>
</dbReference>
<sequence>MGFATINPPQPPDDDGDRLHTRKRINSSQGLAQPKAFSRTASQSKLNNVNNIKPNTKQTNNKPQADTELVAASRGGDADDEDWVSSSSAVPSPAAEPDDEEEDAVIYVNPSVNSRHHQRQQPHHDDSPPATPTRTNHPLPHQRQVVSHATEQPAPVSGHHYHHAPPQRHQAPTEPSHIHFAGEPVDPALRAHPQDPRIHHNGVAHHASPPPIHPAEPLQLSSSVIRVSDRENGLNGNGHPSVHKKDRSQSRDDKANRQSTATPQQNRLDDHLPKPAPTTQSTRPAVSGNGDSGIHTTEGDHRMALQRGFGPSRNPSQHPMHDARPQLAPLAHNSPSVPQHRPSLLRRDTTPTTTSRSPTAVDTPPRSRTPPASMTHDEMVANNNKRHSVHSIGGHRRPASLLQPSQSKRHSLSSRPGTIYGYGNAHGAHNPLSLLVRLNPTQISPLTAPPTVSPGLAHGEIDHESNYLSMSPTASYSGRLRKRSSVTSINSVATAPVVSTTSTIAMGSSASPTSALKNSTAILSSIAHHPPRQTASSLPRSDSKPDFRRVDSLQAEDGPFFVSQFSAAAKPEQGGNGAQRGKSLGRAMTGSDWAAHETAMSHRGILFESFNRLSHARPDPSRTRR</sequence>
<gene>
    <name evidence="2" type="ORF">M408DRAFT_332226</name>
</gene>
<dbReference type="AlphaFoldDB" id="A0A0C3AUM8"/>
<dbReference type="HOGENOM" id="CLU_437529_0_0_1"/>
<feature type="compositionally biased region" description="Basic and acidic residues" evidence="1">
    <location>
        <begin position="247"/>
        <end position="256"/>
    </location>
</feature>
<organism evidence="2 3">
    <name type="scientific">Serendipita vermifera MAFF 305830</name>
    <dbReference type="NCBI Taxonomy" id="933852"/>
    <lineage>
        <taxon>Eukaryota</taxon>
        <taxon>Fungi</taxon>
        <taxon>Dikarya</taxon>
        <taxon>Basidiomycota</taxon>
        <taxon>Agaricomycotina</taxon>
        <taxon>Agaricomycetes</taxon>
        <taxon>Sebacinales</taxon>
        <taxon>Serendipitaceae</taxon>
        <taxon>Serendipita</taxon>
    </lineage>
</organism>
<feature type="compositionally biased region" description="Low complexity" evidence="1">
    <location>
        <begin position="84"/>
        <end position="95"/>
    </location>
</feature>
<reference evidence="3" key="2">
    <citation type="submission" date="2015-01" db="EMBL/GenBank/DDBJ databases">
        <title>Evolutionary Origins and Diversification of the Mycorrhizal Mutualists.</title>
        <authorList>
            <consortium name="DOE Joint Genome Institute"/>
            <consortium name="Mycorrhizal Genomics Consortium"/>
            <person name="Kohler A."/>
            <person name="Kuo A."/>
            <person name="Nagy L.G."/>
            <person name="Floudas D."/>
            <person name="Copeland A."/>
            <person name="Barry K.W."/>
            <person name="Cichocki N."/>
            <person name="Veneault-Fourrey C."/>
            <person name="LaButti K."/>
            <person name="Lindquist E.A."/>
            <person name="Lipzen A."/>
            <person name="Lundell T."/>
            <person name="Morin E."/>
            <person name="Murat C."/>
            <person name="Riley R."/>
            <person name="Ohm R."/>
            <person name="Sun H."/>
            <person name="Tunlid A."/>
            <person name="Henrissat B."/>
            <person name="Grigoriev I.V."/>
            <person name="Hibbett D.S."/>
            <person name="Martin F."/>
        </authorList>
    </citation>
    <scope>NUCLEOTIDE SEQUENCE [LARGE SCALE GENOMIC DNA]</scope>
    <source>
        <strain evidence="3">MAFF 305830</strain>
    </source>
</reference>
<feature type="compositionally biased region" description="Polar residues" evidence="1">
    <location>
        <begin position="39"/>
        <end position="64"/>
    </location>
</feature>
<name>A0A0C3AUM8_SERVB</name>
<feature type="region of interest" description="Disordered" evidence="1">
    <location>
        <begin position="1"/>
        <end position="415"/>
    </location>
</feature>
<evidence type="ECO:0000313" key="3">
    <source>
        <dbReference type="Proteomes" id="UP000054097"/>
    </source>
</evidence>
<feature type="compositionally biased region" description="Low complexity" evidence="1">
    <location>
        <begin position="350"/>
        <end position="359"/>
    </location>
</feature>
<accession>A0A0C3AUM8</accession>
<feature type="region of interest" description="Disordered" evidence="1">
    <location>
        <begin position="527"/>
        <end position="546"/>
    </location>
</feature>
<reference evidence="2 3" key="1">
    <citation type="submission" date="2014-04" db="EMBL/GenBank/DDBJ databases">
        <authorList>
            <consortium name="DOE Joint Genome Institute"/>
            <person name="Kuo A."/>
            <person name="Zuccaro A."/>
            <person name="Kohler A."/>
            <person name="Nagy L.G."/>
            <person name="Floudas D."/>
            <person name="Copeland A."/>
            <person name="Barry K.W."/>
            <person name="Cichocki N."/>
            <person name="Veneault-Fourrey C."/>
            <person name="LaButti K."/>
            <person name="Lindquist E.A."/>
            <person name="Lipzen A."/>
            <person name="Lundell T."/>
            <person name="Morin E."/>
            <person name="Murat C."/>
            <person name="Sun H."/>
            <person name="Tunlid A."/>
            <person name="Henrissat B."/>
            <person name="Grigoriev I.V."/>
            <person name="Hibbett D.S."/>
            <person name="Martin F."/>
            <person name="Nordberg H.P."/>
            <person name="Cantor M.N."/>
            <person name="Hua S.X."/>
        </authorList>
    </citation>
    <scope>NUCLEOTIDE SEQUENCE [LARGE SCALE GENOMIC DNA]</scope>
    <source>
        <strain evidence="2 3">MAFF 305830</strain>
    </source>
</reference>
<keyword evidence="3" id="KW-1185">Reference proteome</keyword>
<dbReference type="OrthoDB" id="3168825at2759"/>
<dbReference type="Proteomes" id="UP000054097">
    <property type="component" value="Unassembled WGS sequence"/>
</dbReference>
<feature type="compositionally biased region" description="Polar residues" evidence="1">
    <location>
        <begin position="257"/>
        <end position="266"/>
    </location>
</feature>
<evidence type="ECO:0000313" key="2">
    <source>
        <dbReference type="EMBL" id="KIM23739.1"/>
    </source>
</evidence>
<proteinExistence type="predicted"/>